<evidence type="ECO:0000256" key="3">
    <source>
        <dbReference type="ARBA" id="ARBA00022771"/>
    </source>
</evidence>
<feature type="domain" description="HAT C-terminal dimerisation" evidence="6">
    <location>
        <begin position="84"/>
        <end position="157"/>
    </location>
</feature>
<dbReference type="SUPFAM" id="SSF53098">
    <property type="entry name" value="Ribonuclease H-like"/>
    <property type="match status" value="1"/>
</dbReference>
<organism evidence="7 8">
    <name type="scientific">Romanomermis culicivorax</name>
    <name type="common">Nematode worm</name>
    <dbReference type="NCBI Taxonomy" id="13658"/>
    <lineage>
        <taxon>Eukaryota</taxon>
        <taxon>Metazoa</taxon>
        <taxon>Ecdysozoa</taxon>
        <taxon>Nematoda</taxon>
        <taxon>Enoplea</taxon>
        <taxon>Dorylaimia</taxon>
        <taxon>Mermithida</taxon>
        <taxon>Mermithoidea</taxon>
        <taxon>Mermithidae</taxon>
        <taxon>Romanomermis</taxon>
    </lineage>
</organism>
<dbReference type="PANTHER" id="PTHR46481:SF10">
    <property type="entry name" value="ZINC FINGER BED DOMAIN-CONTAINING PROTEIN 39"/>
    <property type="match status" value="1"/>
</dbReference>
<dbReference type="WBParaSite" id="nRc.2.0.1.t42050-RA">
    <property type="protein sequence ID" value="nRc.2.0.1.t42050-RA"/>
    <property type="gene ID" value="nRc.2.0.1.g42050"/>
</dbReference>
<evidence type="ECO:0000256" key="5">
    <source>
        <dbReference type="ARBA" id="ARBA00023242"/>
    </source>
</evidence>
<dbReference type="Pfam" id="PF05699">
    <property type="entry name" value="Dimer_Tnp_hAT"/>
    <property type="match status" value="1"/>
</dbReference>
<accession>A0A915KX02</accession>
<dbReference type="Proteomes" id="UP000887565">
    <property type="component" value="Unplaced"/>
</dbReference>
<evidence type="ECO:0000313" key="8">
    <source>
        <dbReference type="WBParaSite" id="nRc.2.0.1.t42050-RA"/>
    </source>
</evidence>
<evidence type="ECO:0000256" key="2">
    <source>
        <dbReference type="ARBA" id="ARBA00022723"/>
    </source>
</evidence>
<comment type="subcellular location">
    <subcellularLocation>
        <location evidence="1">Nucleus</location>
    </subcellularLocation>
</comment>
<keyword evidence="5" id="KW-0539">Nucleus</keyword>
<dbReference type="GO" id="GO:0005634">
    <property type="term" value="C:nucleus"/>
    <property type="evidence" value="ECO:0007669"/>
    <property type="project" value="UniProtKB-SubCell"/>
</dbReference>
<evidence type="ECO:0000256" key="1">
    <source>
        <dbReference type="ARBA" id="ARBA00004123"/>
    </source>
</evidence>
<evidence type="ECO:0000313" key="7">
    <source>
        <dbReference type="Proteomes" id="UP000887565"/>
    </source>
</evidence>
<name>A0A915KX02_ROMCU</name>
<dbReference type="InterPro" id="IPR008906">
    <property type="entry name" value="HATC_C_dom"/>
</dbReference>
<sequence>WFRYEANFTAAVGQLKALVEVKLADRLNNEVDEPDTTAAQSSTEACVTEKKLYWAKCMEIIKINENAQSVADPITIKNESNCQINAYLVEETIDPDSDPLKFWQLKQKTYPQLATIAKQYLAAHLSSVASEREFKIGKRMISNTWFRLLPKNVEKLIWYYYNNRAINGKIESVIQEYESQIVSDN</sequence>
<reference evidence="8" key="1">
    <citation type="submission" date="2022-11" db="UniProtKB">
        <authorList>
            <consortium name="WormBaseParasite"/>
        </authorList>
    </citation>
    <scope>IDENTIFICATION</scope>
</reference>
<evidence type="ECO:0000256" key="4">
    <source>
        <dbReference type="ARBA" id="ARBA00022833"/>
    </source>
</evidence>
<keyword evidence="7" id="KW-1185">Reference proteome</keyword>
<dbReference type="PANTHER" id="PTHR46481">
    <property type="entry name" value="ZINC FINGER BED DOMAIN-CONTAINING PROTEIN 4"/>
    <property type="match status" value="1"/>
</dbReference>
<dbReference type="GO" id="GO:0046983">
    <property type="term" value="F:protein dimerization activity"/>
    <property type="evidence" value="ECO:0007669"/>
    <property type="project" value="InterPro"/>
</dbReference>
<protein>
    <submittedName>
        <fullName evidence="8">HAT C-terminal dimerisation domain-containing protein</fullName>
    </submittedName>
</protein>
<keyword evidence="2" id="KW-0479">Metal-binding</keyword>
<dbReference type="AlphaFoldDB" id="A0A915KX02"/>
<dbReference type="GO" id="GO:0008270">
    <property type="term" value="F:zinc ion binding"/>
    <property type="evidence" value="ECO:0007669"/>
    <property type="project" value="UniProtKB-KW"/>
</dbReference>
<keyword evidence="3" id="KW-0863">Zinc-finger</keyword>
<keyword evidence="4" id="KW-0862">Zinc</keyword>
<dbReference type="InterPro" id="IPR012337">
    <property type="entry name" value="RNaseH-like_sf"/>
</dbReference>
<proteinExistence type="predicted"/>
<evidence type="ECO:0000259" key="6">
    <source>
        <dbReference type="Pfam" id="PF05699"/>
    </source>
</evidence>
<dbReference type="InterPro" id="IPR052035">
    <property type="entry name" value="ZnF_BED_domain_contain"/>
</dbReference>